<gene>
    <name evidence="1" type="ORF">P7K49_040768</name>
</gene>
<evidence type="ECO:0000313" key="2">
    <source>
        <dbReference type="Proteomes" id="UP001266305"/>
    </source>
</evidence>
<proteinExistence type="predicted"/>
<dbReference type="PANTHER" id="PTHR28489">
    <property type="entry name" value="RENTINAL DEGENERATION 3-LIKE"/>
    <property type="match status" value="1"/>
</dbReference>
<evidence type="ECO:0008006" key="3">
    <source>
        <dbReference type="Google" id="ProtNLM"/>
    </source>
</evidence>
<reference evidence="1 2" key="1">
    <citation type="submission" date="2023-05" db="EMBL/GenBank/DDBJ databases">
        <title>B98-5 Cell Line De Novo Hybrid Assembly: An Optical Mapping Approach.</title>
        <authorList>
            <person name="Kananen K."/>
            <person name="Auerbach J.A."/>
            <person name="Kautto E."/>
            <person name="Blachly J.S."/>
        </authorList>
    </citation>
    <scope>NUCLEOTIDE SEQUENCE [LARGE SCALE GENOMIC DNA]</scope>
    <source>
        <strain evidence="1">B95-8</strain>
        <tissue evidence="1">Cell line</tissue>
    </source>
</reference>
<comment type="caution">
    <text evidence="1">The sequence shown here is derived from an EMBL/GenBank/DDBJ whole genome shotgun (WGS) entry which is preliminary data.</text>
</comment>
<name>A0ABQ9TCZ7_SAGOE</name>
<protein>
    <recommendedName>
        <fullName evidence="3">Protein RD3</fullName>
    </recommendedName>
</protein>
<dbReference type="InterPro" id="IPR028092">
    <property type="entry name" value="RD3"/>
</dbReference>
<dbReference type="EMBL" id="JASSZA010000028">
    <property type="protein sequence ID" value="KAK2082595.1"/>
    <property type="molecule type" value="Genomic_DNA"/>
</dbReference>
<organism evidence="1 2">
    <name type="scientific">Saguinus oedipus</name>
    <name type="common">Cotton-top tamarin</name>
    <name type="synonym">Oedipomidas oedipus</name>
    <dbReference type="NCBI Taxonomy" id="9490"/>
    <lineage>
        <taxon>Eukaryota</taxon>
        <taxon>Metazoa</taxon>
        <taxon>Chordata</taxon>
        <taxon>Craniata</taxon>
        <taxon>Vertebrata</taxon>
        <taxon>Euteleostomi</taxon>
        <taxon>Mammalia</taxon>
        <taxon>Eutheria</taxon>
        <taxon>Euarchontoglires</taxon>
        <taxon>Primates</taxon>
        <taxon>Haplorrhini</taxon>
        <taxon>Platyrrhini</taxon>
        <taxon>Cebidae</taxon>
        <taxon>Callitrichinae</taxon>
        <taxon>Saguinus</taxon>
    </lineage>
</organism>
<dbReference type="Proteomes" id="UP001266305">
    <property type="component" value="Unassembled WGS sequence"/>
</dbReference>
<accession>A0ABQ9TCZ7</accession>
<keyword evidence="2" id="KW-1185">Reference proteome</keyword>
<sequence>MIAHTYLRPLSCEGRAGLFPWVPALLPPPWVPRFPGKTHTCPVSAGPGAMSLISWLRWNEAPSRLSSRSPAEMVLETLMMELTGQMREAERQQRERSNVVRKVCTGVDYSWLASTPRPTYDLSLSERLQLEDVCIKIHPSYLLGGGTLLGCRLQESWLQWQGPEATMTRARKPGSEGAIRLEGARGEKKSEGDQECWARVRVQQEAGGSSWRHVISLLPAQIVIVLDFNLPGFFSFISVSSILSSWRNFPRCLSKIRFSIILASVSFHTSLPTDRTLGHCLAPSTFLVFCSCFYQPSPFFIRAENLTLLQFSDSALQKPPKVYLFQKHLGTGVGHGMDLLIRESGLANQSSKVRGKAGYTQVMIFLSHFPSHVTAEKTEKS</sequence>
<dbReference type="PANTHER" id="PTHR28489:SF1">
    <property type="entry name" value="PROTEIN RD3"/>
    <property type="match status" value="1"/>
</dbReference>
<dbReference type="Pfam" id="PF14473">
    <property type="entry name" value="RD3"/>
    <property type="match status" value="1"/>
</dbReference>
<evidence type="ECO:0000313" key="1">
    <source>
        <dbReference type="EMBL" id="KAK2082595.1"/>
    </source>
</evidence>